<protein>
    <submittedName>
        <fullName evidence="2">Uncharacterized protein</fullName>
    </submittedName>
</protein>
<keyword evidence="3" id="KW-1185">Reference proteome</keyword>
<dbReference type="AlphaFoldDB" id="A0AAD9J3F0"/>
<name>A0AAD9J3F0_9ANNE</name>
<dbReference type="Proteomes" id="UP001208570">
    <property type="component" value="Unassembled WGS sequence"/>
</dbReference>
<evidence type="ECO:0000313" key="3">
    <source>
        <dbReference type="Proteomes" id="UP001208570"/>
    </source>
</evidence>
<reference evidence="2" key="1">
    <citation type="journal article" date="2023" name="Mol. Biol. Evol.">
        <title>Third-Generation Sequencing Reveals the Adaptive Role of the Epigenome in Three Deep-Sea Polychaetes.</title>
        <authorList>
            <person name="Perez M."/>
            <person name="Aroh O."/>
            <person name="Sun Y."/>
            <person name="Lan Y."/>
            <person name="Juniper S.K."/>
            <person name="Young C.R."/>
            <person name="Angers B."/>
            <person name="Qian P.Y."/>
        </authorList>
    </citation>
    <scope>NUCLEOTIDE SEQUENCE</scope>
    <source>
        <strain evidence="2">P08H-3</strain>
    </source>
</reference>
<organism evidence="2 3">
    <name type="scientific">Paralvinella palmiformis</name>
    <dbReference type="NCBI Taxonomy" id="53620"/>
    <lineage>
        <taxon>Eukaryota</taxon>
        <taxon>Metazoa</taxon>
        <taxon>Spiralia</taxon>
        <taxon>Lophotrochozoa</taxon>
        <taxon>Annelida</taxon>
        <taxon>Polychaeta</taxon>
        <taxon>Sedentaria</taxon>
        <taxon>Canalipalpata</taxon>
        <taxon>Terebellida</taxon>
        <taxon>Terebelliformia</taxon>
        <taxon>Alvinellidae</taxon>
        <taxon>Paralvinella</taxon>
    </lineage>
</organism>
<evidence type="ECO:0000256" key="1">
    <source>
        <dbReference type="SAM" id="MobiDB-lite"/>
    </source>
</evidence>
<feature type="compositionally biased region" description="Polar residues" evidence="1">
    <location>
        <begin position="53"/>
        <end position="67"/>
    </location>
</feature>
<proteinExistence type="predicted"/>
<feature type="region of interest" description="Disordered" evidence="1">
    <location>
        <begin position="53"/>
        <end position="98"/>
    </location>
</feature>
<evidence type="ECO:0000313" key="2">
    <source>
        <dbReference type="EMBL" id="KAK2145363.1"/>
    </source>
</evidence>
<dbReference type="EMBL" id="JAODUP010000685">
    <property type="protein sequence ID" value="KAK2145363.1"/>
    <property type="molecule type" value="Genomic_DNA"/>
</dbReference>
<sequence>MVGIIRQHTLNVNTTTEGTNLNVLCGMQKKKTAGYATVRVDCGSEIVIHRNTSRITQRGHNQRSWNSSEEKRQTGSPVCIRRDKQQRSRTRRWLPTKASLSQRIDKDCKKSCTATREVYHKEEDEAAVRSDGGTLRQDTEGGWAPAEASRITE</sequence>
<accession>A0AAD9J3F0</accession>
<comment type="caution">
    <text evidence="2">The sequence shown here is derived from an EMBL/GenBank/DDBJ whole genome shotgun (WGS) entry which is preliminary data.</text>
</comment>
<gene>
    <name evidence="2" type="ORF">LSH36_683g02054</name>
</gene>
<feature type="region of interest" description="Disordered" evidence="1">
    <location>
        <begin position="123"/>
        <end position="153"/>
    </location>
</feature>